<keyword evidence="2" id="KW-1185">Reference proteome</keyword>
<dbReference type="STRING" id="101091.A0A1C7MVR7"/>
<gene>
    <name evidence="1" type="ORF">A0J61_11041</name>
</gene>
<accession>A0A1C7MVR7</accession>
<sequence>MGDTTKSTAVDNQLKDIIDDIASDPPEANNIMQYFHRQILNDITMPQYKLGDSMQIWLIEFRQQAEFAGVENMNGCIRIIGRFMPTVIRNWITTVPVS</sequence>
<dbReference type="Proteomes" id="UP000093000">
    <property type="component" value="Unassembled WGS sequence"/>
</dbReference>
<name>A0A1C7MVR7_9FUNG</name>
<dbReference type="AlphaFoldDB" id="A0A1C7MVR7"/>
<feature type="non-terminal residue" evidence="1">
    <location>
        <position position="98"/>
    </location>
</feature>
<evidence type="ECO:0000313" key="2">
    <source>
        <dbReference type="Proteomes" id="UP000093000"/>
    </source>
</evidence>
<organism evidence="1 2">
    <name type="scientific">Choanephora cucurbitarum</name>
    <dbReference type="NCBI Taxonomy" id="101091"/>
    <lineage>
        <taxon>Eukaryota</taxon>
        <taxon>Fungi</taxon>
        <taxon>Fungi incertae sedis</taxon>
        <taxon>Mucoromycota</taxon>
        <taxon>Mucoromycotina</taxon>
        <taxon>Mucoromycetes</taxon>
        <taxon>Mucorales</taxon>
        <taxon>Mucorineae</taxon>
        <taxon>Choanephoraceae</taxon>
        <taxon>Choanephoroideae</taxon>
        <taxon>Choanephora</taxon>
    </lineage>
</organism>
<comment type="caution">
    <text evidence="1">The sequence shown here is derived from an EMBL/GenBank/DDBJ whole genome shotgun (WGS) entry which is preliminary data.</text>
</comment>
<dbReference type="EMBL" id="LUGH01001616">
    <property type="protein sequence ID" value="OBZ80910.1"/>
    <property type="molecule type" value="Genomic_DNA"/>
</dbReference>
<evidence type="ECO:0000313" key="1">
    <source>
        <dbReference type="EMBL" id="OBZ80910.1"/>
    </source>
</evidence>
<dbReference type="OrthoDB" id="2261052at2759"/>
<dbReference type="InParanoid" id="A0A1C7MVR7"/>
<protein>
    <submittedName>
        <fullName evidence="1">Uncharacterized protein</fullName>
    </submittedName>
</protein>
<proteinExistence type="predicted"/>
<reference evidence="1 2" key="1">
    <citation type="submission" date="2016-03" db="EMBL/GenBank/DDBJ databases">
        <title>Choanephora cucurbitarum.</title>
        <authorList>
            <person name="Min B."/>
            <person name="Park H."/>
            <person name="Park J.-H."/>
            <person name="Shin H.-D."/>
            <person name="Choi I.-G."/>
        </authorList>
    </citation>
    <scope>NUCLEOTIDE SEQUENCE [LARGE SCALE GENOMIC DNA]</scope>
    <source>
        <strain evidence="1 2">KUS-F28377</strain>
    </source>
</reference>